<feature type="domain" description="GH18" evidence="3">
    <location>
        <begin position="68"/>
        <end position="447"/>
    </location>
</feature>
<sequence>MMKVFLALTSVLLSLAAARPTCPKKPTPSTSATTSAYGSATTTPSTNATNATATPAAGGYSNSTSGTRLATGWYPGWGADKFSPSQIPWDKYSALTYAFAVTTPDDSFFKISDDPSVLTEFVSQAHAHNVKALVSIGGYTGSRYFSSSVSTPENRTAFATALMDFATKNQLDGLDFEYAMDFIPLDSHILTYIPIAESTRTSREVRQKAPKDFQLTAAVAMTPFNGPDGKPMSDVSSFAQVLNHIAIMAYDVYGTWSETGAGPNAPIQDTCAPTQKQLGSCASAVKAWSDAGIPANQLVLGVPAYGRSYTVASSAVGGYAQKLAEYPTFDKNLVPLGTGETRTQTKDECGVEQGPGGIFNYNDMVARGFIDSQGNAGSGLTYQFDNCSQTAYIYNSTSQVLINYDTADTYKAKGNFIKEQNLAGFAMWSIDTDTADGTLAGAIRSTM</sequence>
<keyword evidence="5" id="KW-1185">Reference proteome</keyword>
<gene>
    <name evidence="4" type="ORF">D9756_009355</name>
</gene>
<dbReference type="PANTHER" id="PTHR11177:SF317">
    <property type="entry name" value="CHITINASE 12-RELATED"/>
    <property type="match status" value="1"/>
</dbReference>
<feature type="chain" id="PRO_5034947090" description="GH18 domain-containing protein" evidence="2">
    <location>
        <begin position="19"/>
        <end position="447"/>
    </location>
</feature>
<dbReference type="AlphaFoldDB" id="A0A8H5CXY5"/>
<dbReference type="PROSITE" id="PS51910">
    <property type="entry name" value="GH18_2"/>
    <property type="match status" value="1"/>
</dbReference>
<dbReference type="InterPro" id="IPR050314">
    <property type="entry name" value="Glycosyl_Hydrlase_18"/>
</dbReference>
<feature type="region of interest" description="Disordered" evidence="1">
    <location>
        <begin position="20"/>
        <end position="63"/>
    </location>
</feature>
<dbReference type="InterPro" id="IPR011583">
    <property type="entry name" value="Chitinase_II/V-like_cat"/>
</dbReference>
<evidence type="ECO:0000256" key="2">
    <source>
        <dbReference type="SAM" id="SignalP"/>
    </source>
</evidence>
<feature type="compositionally biased region" description="Low complexity" evidence="1">
    <location>
        <begin position="27"/>
        <end position="57"/>
    </location>
</feature>
<dbReference type="Gene3D" id="3.20.20.80">
    <property type="entry name" value="Glycosidases"/>
    <property type="match status" value="1"/>
</dbReference>
<dbReference type="Pfam" id="PF00704">
    <property type="entry name" value="Glyco_hydro_18"/>
    <property type="match status" value="1"/>
</dbReference>
<dbReference type="GO" id="GO:0008061">
    <property type="term" value="F:chitin binding"/>
    <property type="evidence" value="ECO:0007669"/>
    <property type="project" value="InterPro"/>
</dbReference>
<feature type="signal peptide" evidence="2">
    <location>
        <begin position="1"/>
        <end position="18"/>
    </location>
</feature>
<evidence type="ECO:0000256" key="1">
    <source>
        <dbReference type="SAM" id="MobiDB-lite"/>
    </source>
</evidence>
<proteinExistence type="predicted"/>
<evidence type="ECO:0000259" key="3">
    <source>
        <dbReference type="PROSITE" id="PS51910"/>
    </source>
</evidence>
<dbReference type="Gene3D" id="3.10.50.10">
    <property type="match status" value="1"/>
</dbReference>
<dbReference type="SUPFAM" id="SSF54556">
    <property type="entry name" value="Chitinase insertion domain"/>
    <property type="match status" value="1"/>
</dbReference>
<comment type="caution">
    <text evidence="4">The sequence shown here is derived from an EMBL/GenBank/DDBJ whole genome shotgun (WGS) entry which is preliminary data.</text>
</comment>
<dbReference type="GO" id="GO:0006032">
    <property type="term" value="P:chitin catabolic process"/>
    <property type="evidence" value="ECO:0007669"/>
    <property type="project" value="TreeGrafter"/>
</dbReference>
<dbReference type="InterPro" id="IPR029070">
    <property type="entry name" value="Chitinase_insertion_sf"/>
</dbReference>
<keyword evidence="2" id="KW-0732">Signal</keyword>
<dbReference type="GO" id="GO:0005576">
    <property type="term" value="C:extracellular region"/>
    <property type="evidence" value="ECO:0007669"/>
    <property type="project" value="TreeGrafter"/>
</dbReference>
<dbReference type="Proteomes" id="UP000559027">
    <property type="component" value="Unassembled WGS sequence"/>
</dbReference>
<dbReference type="GO" id="GO:0004568">
    <property type="term" value="F:chitinase activity"/>
    <property type="evidence" value="ECO:0007669"/>
    <property type="project" value="TreeGrafter"/>
</dbReference>
<accession>A0A8H5CXY5</accession>
<organism evidence="4 5">
    <name type="scientific">Leucocoprinus leucothites</name>
    <dbReference type="NCBI Taxonomy" id="201217"/>
    <lineage>
        <taxon>Eukaryota</taxon>
        <taxon>Fungi</taxon>
        <taxon>Dikarya</taxon>
        <taxon>Basidiomycota</taxon>
        <taxon>Agaricomycotina</taxon>
        <taxon>Agaricomycetes</taxon>
        <taxon>Agaricomycetidae</taxon>
        <taxon>Agaricales</taxon>
        <taxon>Agaricineae</taxon>
        <taxon>Agaricaceae</taxon>
        <taxon>Leucocoprinus</taxon>
    </lineage>
</organism>
<dbReference type="GO" id="GO:0005975">
    <property type="term" value="P:carbohydrate metabolic process"/>
    <property type="evidence" value="ECO:0007669"/>
    <property type="project" value="InterPro"/>
</dbReference>
<dbReference type="OrthoDB" id="73875at2759"/>
<dbReference type="SUPFAM" id="SSF51445">
    <property type="entry name" value="(Trans)glycosidases"/>
    <property type="match status" value="1"/>
</dbReference>
<evidence type="ECO:0000313" key="4">
    <source>
        <dbReference type="EMBL" id="KAF5349171.1"/>
    </source>
</evidence>
<name>A0A8H5CXY5_9AGAR</name>
<dbReference type="InterPro" id="IPR001223">
    <property type="entry name" value="Glyco_hydro18_cat"/>
</dbReference>
<dbReference type="InterPro" id="IPR017853">
    <property type="entry name" value="GH"/>
</dbReference>
<protein>
    <recommendedName>
        <fullName evidence="3">GH18 domain-containing protein</fullName>
    </recommendedName>
</protein>
<dbReference type="SMART" id="SM00636">
    <property type="entry name" value="Glyco_18"/>
    <property type="match status" value="1"/>
</dbReference>
<dbReference type="EMBL" id="JAACJO010000017">
    <property type="protein sequence ID" value="KAF5349171.1"/>
    <property type="molecule type" value="Genomic_DNA"/>
</dbReference>
<evidence type="ECO:0000313" key="5">
    <source>
        <dbReference type="Proteomes" id="UP000559027"/>
    </source>
</evidence>
<reference evidence="4 5" key="1">
    <citation type="journal article" date="2020" name="ISME J.">
        <title>Uncovering the hidden diversity of litter-decomposition mechanisms in mushroom-forming fungi.</title>
        <authorList>
            <person name="Floudas D."/>
            <person name="Bentzer J."/>
            <person name="Ahren D."/>
            <person name="Johansson T."/>
            <person name="Persson P."/>
            <person name="Tunlid A."/>
        </authorList>
    </citation>
    <scope>NUCLEOTIDE SEQUENCE [LARGE SCALE GENOMIC DNA]</scope>
    <source>
        <strain evidence="4 5">CBS 146.42</strain>
    </source>
</reference>
<dbReference type="PANTHER" id="PTHR11177">
    <property type="entry name" value="CHITINASE"/>
    <property type="match status" value="1"/>
</dbReference>